<dbReference type="GO" id="GO:0006189">
    <property type="term" value="P:'de novo' IMP biosynthetic process"/>
    <property type="evidence" value="ECO:0007669"/>
    <property type="project" value="UniProtKB-UniRule"/>
</dbReference>
<evidence type="ECO:0000256" key="1">
    <source>
        <dbReference type="ARBA" id="ARBA00005054"/>
    </source>
</evidence>
<dbReference type="CDD" id="cd08645">
    <property type="entry name" value="FMT_core_GART"/>
    <property type="match status" value="1"/>
</dbReference>
<dbReference type="GO" id="GO:0005829">
    <property type="term" value="C:cytosol"/>
    <property type="evidence" value="ECO:0007669"/>
    <property type="project" value="TreeGrafter"/>
</dbReference>
<keyword evidence="3 6" id="KW-0658">Purine biosynthesis</keyword>
<evidence type="ECO:0000313" key="8">
    <source>
        <dbReference type="EMBL" id="HEF65863.1"/>
    </source>
</evidence>
<comment type="caution">
    <text evidence="6">Lacks conserved residue(s) required for the propagation of feature annotation.</text>
</comment>
<dbReference type="PROSITE" id="PS00373">
    <property type="entry name" value="GART"/>
    <property type="match status" value="1"/>
</dbReference>
<comment type="function">
    <text evidence="6">Catalyzes the transfer of a formyl group from 10-formyltetrahydrofolate to 5-phospho-ribosyl-glycinamide (GAR), producing 5-phospho-ribosyl-N-formylglycinamide (FGAR) and tetrahydrofolate.</text>
</comment>
<feature type="site" description="Raises pKa of active site His" evidence="6">
    <location>
        <position position="149"/>
    </location>
</feature>
<dbReference type="Pfam" id="PF00551">
    <property type="entry name" value="Formyl_trans_N"/>
    <property type="match status" value="1"/>
</dbReference>
<feature type="domain" description="Formyl transferase N-terminal" evidence="7">
    <location>
        <begin position="5"/>
        <end position="186"/>
    </location>
</feature>
<dbReference type="InterPro" id="IPR001555">
    <property type="entry name" value="GART_AS"/>
</dbReference>
<dbReference type="InterPro" id="IPR002376">
    <property type="entry name" value="Formyl_transf_N"/>
</dbReference>
<keyword evidence="2 6" id="KW-0808">Transferase</keyword>
<dbReference type="UniPathway" id="UPA00074">
    <property type="reaction ID" value="UER00126"/>
</dbReference>
<dbReference type="EMBL" id="DSJL01000011">
    <property type="protein sequence ID" value="HEF65863.1"/>
    <property type="molecule type" value="Genomic_DNA"/>
</dbReference>
<feature type="active site" description="Proton donor" evidence="6">
    <location>
        <position position="108"/>
    </location>
</feature>
<dbReference type="PANTHER" id="PTHR43369">
    <property type="entry name" value="PHOSPHORIBOSYLGLYCINAMIDE FORMYLTRANSFERASE"/>
    <property type="match status" value="1"/>
</dbReference>
<proteinExistence type="inferred from homology"/>
<comment type="similarity">
    <text evidence="4 6">Belongs to the GART family.</text>
</comment>
<evidence type="ECO:0000259" key="7">
    <source>
        <dbReference type="Pfam" id="PF00551"/>
    </source>
</evidence>
<organism evidence="8">
    <name type="scientific">Thermomicrobium roseum</name>
    <dbReference type="NCBI Taxonomy" id="500"/>
    <lineage>
        <taxon>Bacteria</taxon>
        <taxon>Pseudomonadati</taxon>
        <taxon>Thermomicrobiota</taxon>
        <taxon>Thermomicrobia</taxon>
        <taxon>Thermomicrobiales</taxon>
        <taxon>Thermomicrobiaceae</taxon>
        <taxon>Thermomicrobium</taxon>
    </lineage>
</organism>
<comment type="pathway">
    <text evidence="1 6">Purine metabolism; IMP biosynthesis via de novo pathway; N(2)-formyl-N(1)-(5-phospho-D-ribosyl)glycinamide from N(1)-(5-phospho-D-ribosyl)glycinamide (10-formyl THF route): step 1/1.</text>
</comment>
<reference evidence="8" key="1">
    <citation type="journal article" date="2020" name="mSystems">
        <title>Genome- and Community-Level Interaction Insights into Carbon Utilization and Element Cycling Functions of Hydrothermarchaeota in Hydrothermal Sediment.</title>
        <authorList>
            <person name="Zhou Z."/>
            <person name="Liu Y."/>
            <person name="Xu W."/>
            <person name="Pan J."/>
            <person name="Luo Z.H."/>
            <person name="Li M."/>
        </authorList>
    </citation>
    <scope>NUCLEOTIDE SEQUENCE [LARGE SCALE GENOMIC DNA]</scope>
    <source>
        <strain evidence="8">SpSt-222</strain>
    </source>
</reference>
<comment type="caution">
    <text evidence="8">The sequence shown here is derived from an EMBL/GenBank/DDBJ whole genome shotgun (WGS) entry which is preliminary data.</text>
</comment>
<evidence type="ECO:0000256" key="2">
    <source>
        <dbReference type="ARBA" id="ARBA00022679"/>
    </source>
</evidence>
<gene>
    <name evidence="6" type="primary">purN</name>
    <name evidence="8" type="ORF">ENP47_09740</name>
</gene>
<dbReference type="InterPro" id="IPR004607">
    <property type="entry name" value="GART"/>
</dbReference>
<dbReference type="InterPro" id="IPR036477">
    <property type="entry name" value="Formyl_transf_N_sf"/>
</dbReference>
<evidence type="ECO:0000256" key="6">
    <source>
        <dbReference type="HAMAP-Rule" id="MF_01930"/>
    </source>
</evidence>
<evidence type="ECO:0000256" key="5">
    <source>
        <dbReference type="ARBA" id="ARBA00047664"/>
    </source>
</evidence>
<evidence type="ECO:0000256" key="3">
    <source>
        <dbReference type="ARBA" id="ARBA00022755"/>
    </source>
</evidence>
<dbReference type="HAMAP" id="MF_01930">
    <property type="entry name" value="PurN"/>
    <property type="match status" value="1"/>
</dbReference>
<dbReference type="GO" id="GO:0004644">
    <property type="term" value="F:phosphoribosylglycinamide formyltransferase activity"/>
    <property type="evidence" value="ECO:0007669"/>
    <property type="project" value="UniProtKB-UniRule"/>
</dbReference>
<protein>
    <recommendedName>
        <fullName evidence="6">Phosphoribosylglycinamide formyltransferase</fullName>
        <ecNumber evidence="6">2.1.2.2</ecNumber>
    </recommendedName>
    <alternativeName>
        <fullName evidence="6">5'-phosphoribosylglycinamide transformylase</fullName>
    </alternativeName>
    <alternativeName>
        <fullName evidence="6">GAR transformylase</fullName>
        <shortName evidence="6">GART</shortName>
    </alternativeName>
</protein>
<dbReference type="Gene3D" id="3.40.50.170">
    <property type="entry name" value="Formyl transferase, N-terminal domain"/>
    <property type="match status" value="1"/>
</dbReference>
<dbReference type="SUPFAM" id="SSF53328">
    <property type="entry name" value="Formyltransferase"/>
    <property type="match status" value="1"/>
</dbReference>
<name>A0A7C1G1X6_THERO</name>
<dbReference type="EC" id="2.1.2.2" evidence="6"/>
<dbReference type="AlphaFoldDB" id="A0A7C1G1X6"/>
<comment type="catalytic activity">
    <reaction evidence="5 6">
        <text>N(1)-(5-phospho-beta-D-ribosyl)glycinamide + (6R)-10-formyltetrahydrofolate = N(2)-formyl-N(1)-(5-phospho-beta-D-ribosyl)glycinamide + (6S)-5,6,7,8-tetrahydrofolate + H(+)</text>
        <dbReference type="Rhea" id="RHEA:15053"/>
        <dbReference type="ChEBI" id="CHEBI:15378"/>
        <dbReference type="ChEBI" id="CHEBI:57453"/>
        <dbReference type="ChEBI" id="CHEBI:143788"/>
        <dbReference type="ChEBI" id="CHEBI:147286"/>
        <dbReference type="ChEBI" id="CHEBI:195366"/>
        <dbReference type="EC" id="2.1.2.2"/>
    </reaction>
</comment>
<evidence type="ECO:0000256" key="4">
    <source>
        <dbReference type="ARBA" id="ARBA00038440"/>
    </source>
</evidence>
<accession>A0A7C1G1X6</accession>
<sequence length="216" mass="23792">MRELRIGVLISGGGRTLANLLQVQQRGELPGRIELVVSNRENIPGNDIARAAGVPLVIIPSKGVPEHVFAERVYAALDASAIDLVLMAGFLRRLPVRPDYTWRIMNIHPSLLPLFGGRGMYGERVHRAVLASGMKVSGCTVHFVTDELDGGPIILQACVPVEEDDTPETLAARVFMEECRIYPEAVRLYAAGRLRVEGRRVRILPLNAIPEEREGQ</sequence>
<dbReference type="PANTHER" id="PTHR43369:SF2">
    <property type="entry name" value="PHOSPHORIBOSYLGLYCINAMIDE FORMYLTRANSFERASE"/>
    <property type="match status" value="1"/>
</dbReference>
<feature type="binding site" evidence="6">
    <location>
        <position position="106"/>
    </location>
    <ligand>
        <name>(6R)-10-formyltetrahydrofolate</name>
        <dbReference type="ChEBI" id="CHEBI:195366"/>
    </ligand>
</feature>